<feature type="non-terminal residue" evidence="1">
    <location>
        <position position="245"/>
    </location>
</feature>
<dbReference type="Proteomes" id="UP000789901">
    <property type="component" value="Unassembled WGS sequence"/>
</dbReference>
<gene>
    <name evidence="1" type="ORF">GMARGA_LOCUS38892</name>
</gene>
<dbReference type="EMBL" id="CAJVQB010089662">
    <property type="protein sequence ID" value="CAG8847874.1"/>
    <property type="molecule type" value="Genomic_DNA"/>
</dbReference>
<name>A0ABN7X5D7_GIGMA</name>
<proteinExistence type="predicted"/>
<comment type="caution">
    <text evidence="1">The sequence shown here is derived from an EMBL/GenBank/DDBJ whole genome shotgun (WGS) entry which is preliminary data.</text>
</comment>
<reference evidence="1 2" key="1">
    <citation type="submission" date="2021-06" db="EMBL/GenBank/DDBJ databases">
        <authorList>
            <person name="Kallberg Y."/>
            <person name="Tangrot J."/>
            <person name="Rosling A."/>
        </authorList>
    </citation>
    <scope>NUCLEOTIDE SEQUENCE [LARGE SCALE GENOMIC DNA]</scope>
    <source>
        <strain evidence="1 2">120-4 pot B 10/14</strain>
    </source>
</reference>
<evidence type="ECO:0000313" key="2">
    <source>
        <dbReference type="Proteomes" id="UP000789901"/>
    </source>
</evidence>
<protein>
    <submittedName>
        <fullName evidence="1">7350_t:CDS:1</fullName>
    </submittedName>
</protein>
<evidence type="ECO:0000313" key="1">
    <source>
        <dbReference type="EMBL" id="CAG8847874.1"/>
    </source>
</evidence>
<sequence length="245" mass="27449">KLDSSLSESSIISKAESLNLPATSLNDEQKSKSLSFLSTSLCDDFIDLTAASTTDDESDIINTHNFFTKNLCINEIRHSLIPIEYPPTSSEGIAIIYNISKWNDYNVAFSDCEYLGCKVNKSVRTCTGAKVCEFISSELKEAQHSEVNADINFYKINQPVDSQTSKEAKTHAKYLAFVNFQCPYNFLTCMGKAQICRYGKKSDDDVPSYFIGCSAWAAGEKHTHHRIDENEIDIIMLEKLFKGKS</sequence>
<keyword evidence="2" id="KW-1185">Reference proteome</keyword>
<accession>A0ABN7X5D7</accession>
<organism evidence="1 2">
    <name type="scientific">Gigaspora margarita</name>
    <dbReference type="NCBI Taxonomy" id="4874"/>
    <lineage>
        <taxon>Eukaryota</taxon>
        <taxon>Fungi</taxon>
        <taxon>Fungi incertae sedis</taxon>
        <taxon>Mucoromycota</taxon>
        <taxon>Glomeromycotina</taxon>
        <taxon>Glomeromycetes</taxon>
        <taxon>Diversisporales</taxon>
        <taxon>Gigasporaceae</taxon>
        <taxon>Gigaspora</taxon>
    </lineage>
</organism>
<feature type="non-terminal residue" evidence="1">
    <location>
        <position position="1"/>
    </location>
</feature>